<organism evidence="1 2">
    <name type="scientific">Bulleidia extructa W1219</name>
    <dbReference type="NCBI Taxonomy" id="679192"/>
    <lineage>
        <taxon>Bacteria</taxon>
        <taxon>Bacillati</taxon>
        <taxon>Bacillota</taxon>
        <taxon>Erysipelotrichia</taxon>
        <taxon>Erysipelotrichales</taxon>
        <taxon>Erysipelotrichaceae</taxon>
        <taxon>Bulleidia</taxon>
    </lineage>
</organism>
<dbReference type="RefSeq" id="WP_006627317.1">
    <property type="nucleotide sequence ID" value="NZ_ADFR01000009.1"/>
</dbReference>
<accession>D2MPK4</accession>
<dbReference type="EMBL" id="ADFR01000009">
    <property type="protein sequence ID" value="EFC05616.1"/>
    <property type="molecule type" value="Genomic_DNA"/>
</dbReference>
<dbReference type="Proteomes" id="UP000005017">
    <property type="component" value="Unassembled WGS sequence"/>
</dbReference>
<name>D2MPK4_9FIRM</name>
<sequence>MKSLMKKIETMTAKQFINQPLDFFEQLYQKSLEGIDLTVKEPKPKIKGRKKGRIRHGNN</sequence>
<dbReference type="STRING" id="679192.HMPREF9013_1320"/>
<dbReference type="AlphaFoldDB" id="D2MPK4"/>
<reference evidence="2" key="1">
    <citation type="submission" date="2009-12" db="EMBL/GenBank/DDBJ databases">
        <title>Sequence of Clostridiales genomosp. BVAB3 str. UPII9-5.</title>
        <authorList>
            <person name="Madupu R."/>
            <person name="Durkin A.S."/>
            <person name="Torralba M."/>
            <person name="Methe B."/>
            <person name="Sutton G.G."/>
            <person name="Strausberg R.L."/>
            <person name="Nelson K.E."/>
        </authorList>
    </citation>
    <scope>NUCLEOTIDE SEQUENCE [LARGE SCALE GENOMIC DNA]</scope>
    <source>
        <strain evidence="2">W1219</strain>
    </source>
</reference>
<evidence type="ECO:0000313" key="1">
    <source>
        <dbReference type="EMBL" id="EFC05616.1"/>
    </source>
</evidence>
<keyword evidence="2" id="KW-1185">Reference proteome</keyword>
<gene>
    <name evidence="1" type="ORF">HMPREF9013_1320</name>
</gene>
<evidence type="ECO:0000313" key="2">
    <source>
        <dbReference type="Proteomes" id="UP000005017"/>
    </source>
</evidence>
<protein>
    <submittedName>
        <fullName evidence="1">Uncharacterized protein</fullName>
    </submittedName>
</protein>
<proteinExistence type="predicted"/>
<comment type="caution">
    <text evidence="1">The sequence shown here is derived from an EMBL/GenBank/DDBJ whole genome shotgun (WGS) entry which is preliminary data.</text>
</comment>